<evidence type="ECO:0000256" key="1">
    <source>
        <dbReference type="SAM" id="SignalP"/>
    </source>
</evidence>
<dbReference type="OrthoDB" id="6152270at2759"/>
<evidence type="ECO:0000313" key="2">
    <source>
        <dbReference type="EMBL" id="EGD76546.1"/>
    </source>
</evidence>
<keyword evidence="1" id="KW-0732">Signal</keyword>
<keyword evidence="3" id="KW-1185">Reference proteome</keyword>
<dbReference type="RefSeq" id="XP_004991460.1">
    <property type="nucleotide sequence ID" value="XM_004991403.1"/>
</dbReference>
<dbReference type="Proteomes" id="UP000007799">
    <property type="component" value="Unassembled WGS sequence"/>
</dbReference>
<evidence type="ECO:0000313" key="3">
    <source>
        <dbReference type="Proteomes" id="UP000007799"/>
    </source>
</evidence>
<dbReference type="eggNOG" id="ENOG502SX5V">
    <property type="taxonomic scope" value="Eukaryota"/>
</dbReference>
<feature type="signal peptide" evidence="1">
    <location>
        <begin position="1"/>
        <end position="28"/>
    </location>
</feature>
<accession>F2UHE7</accession>
<organism evidence="3">
    <name type="scientific">Salpingoeca rosetta (strain ATCC 50818 / BSB-021)</name>
    <dbReference type="NCBI Taxonomy" id="946362"/>
    <lineage>
        <taxon>Eukaryota</taxon>
        <taxon>Choanoflagellata</taxon>
        <taxon>Craspedida</taxon>
        <taxon>Salpingoecidae</taxon>
        <taxon>Salpingoeca</taxon>
    </lineage>
</organism>
<dbReference type="GeneID" id="16072020"/>
<feature type="chain" id="PRO_5003287673" evidence="1">
    <location>
        <begin position="29"/>
        <end position="350"/>
    </location>
</feature>
<dbReference type="AlphaFoldDB" id="F2UHE7"/>
<dbReference type="InParanoid" id="F2UHE7"/>
<gene>
    <name evidence="2" type="ORF">PTSG_07661</name>
</gene>
<dbReference type="KEGG" id="sre:PTSG_07661"/>
<sequence length="350" mass="37394">MMMMRVAVCVCVVLGVLVAALPPAVVLAVEDPSSNEPYMRVDNGEVHIWGNDVVLHSTDAGLDVSASGLADEISKLAVSVQEAQDLLADNTDDIVALSSALSVVNTTFSTSMSTLRTDTSMEVSTLSTMVSSELSRQLSMLSQDMTTSVSTKISTAVSSLRDEMHASVISLGTSLRTEDGVLRAAIDNATSLLATRLSTLEDDVDVVVETLTGNTLKQNELLALANDTIDLRKEIEAINDDHHKYEIAQATCTALNGNGGWVYAVERYCSTSSPSCSSICADEGLQSQDGQLNGYNLECFNSLHVYSRVNDEQSPEDASISSHRLTYKIYKYNSCGGGGCGPNFCCCRLA</sequence>
<dbReference type="EMBL" id="GL832974">
    <property type="protein sequence ID" value="EGD76546.1"/>
    <property type="molecule type" value="Genomic_DNA"/>
</dbReference>
<name>F2UHE7_SALR5</name>
<reference evidence="2" key="1">
    <citation type="submission" date="2009-08" db="EMBL/GenBank/DDBJ databases">
        <title>Annotation of Salpingoeca rosetta.</title>
        <authorList>
            <consortium name="The Broad Institute Genome Sequencing Platform"/>
            <person name="Russ C."/>
            <person name="Cuomo C."/>
            <person name="Burger G."/>
            <person name="Gray M.W."/>
            <person name="Holland P.W.H."/>
            <person name="King N."/>
            <person name="Lang F.B.F."/>
            <person name="Roger A.J."/>
            <person name="Ruiz-Trillo I."/>
            <person name="Young S.K."/>
            <person name="Zeng Q."/>
            <person name="Gargeya S."/>
            <person name="Alvarado L."/>
            <person name="Berlin A."/>
            <person name="Chapman S.B."/>
            <person name="Chen Z."/>
            <person name="Freedman E."/>
            <person name="Gellesch M."/>
            <person name="Goldberg J."/>
            <person name="Griggs A."/>
            <person name="Gujja S."/>
            <person name="Heilman E."/>
            <person name="Heiman D."/>
            <person name="Howarth C."/>
            <person name="Mehta T."/>
            <person name="Neiman D."/>
            <person name="Pearson M."/>
            <person name="Roberts A."/>
            <person name="Saif S."/>
            <person name="Shea T."/>
            <person name="Shenoy N."/>
            <person name="Sisk P."/>
            <person name="Stolte C."/>
            <person name="Sykes S."/>
            <person name="White J."/>
            <person name="Yandava C."/>
            <person name="Haas B."/>
            <person name="Nusbaum C."/>
            <person name="Birren B."/>
        </authorList>
    </citation>
    <scope>NUCLEOTIDE SEQUENCE [LARGE SCALE GENOMIC DNA]</scope>
    <source>
        <strain evidence="2">ATCC 50818</strain>
    </source>
</reference>
<protein>
    <submittedName>
        <fullName evidence="2">Uncharacterized protein</fullName>
    </submittedName>
</protein>
<proteinExistence type="predicted"/>